<dbReference type="PANTHER" id="PTHR22911:SF137">
    <property type="entry name" value="SOLUTE CARRIER FAMILY 35 MEMBER G2-RELATED"/>
    <property type="match status" value="1"/>
</dbReference>
<dbReference type="InterPro" id="IPR037185">
    <property type="entry name" value="EmrE-like"/>
</dbReference>
<feature type="domain" description="EamA" evidence="2">
    <location>
        <begin position="156"/>
        <end position="286"/>
    </location>
</feature>
<organism evidence="3">
    <name type="scientific">hydrothermal vent metagenome</name>
    <dbReference type="NCBI Taxonomy" id="652676"/>
    <lineage>
        <taxon>unclassified sequences</taxon>
        <taxon>metagenomes</taxon>
        <taxon>ecological metagenomes</taxon>
    </lineage>
</organism>
<feature type="transmembrane region" description="Helical" evidence="1">
    <location>
        <begin position="97"/>
        <end position="117"/>
    </location>
</feature>
<evidence type="ECO:0000256" key="1">
    <source>
        <dbReference type="SAM" id="Phobius"/>
    </source>
</evidence>
<feature type="transmembrane region" description="Helical" evidence="1">
    <location>
        <begin position="7"/>
        <end position="27"/>
    </location>
</feature>
<sequence>MLSKPQLHFLPVLSLLFAAAMWGVIWYPLRLLEEAGLGGLWATLVMYGVASVVGLWLMRGRWCELRRHPWLLVVLMFSNAWCNVAFILAVLDGQVVRVILLFYLSPVWSILLGMVILGERPDRVAVMTLVLALLGATVMLWEPSMGMPWPRDASEWLAISSGMGFALANVMVRKLQDVSVPVKTAVTWFAVTLLALVWLSISGLSLPEASFITIGYAAMLGLFGVVLMTLAVLYGVTHMPISRSAVILLFEVVVGAVSSLLLSNEVIQAVEWFGGGLIVLAAYLSTRSHLNEQKNEIVKQESL</sequence>
<protein>
    <recommendedName>
        <fullName evidence="2">EamA domain-containing protein</fullName>
    </recommendedName>
</protein>
<feature type="transmembrane region" description="Helical" evidence="1">
    <location>
        <begin position="70"/>
        <end position="91"/>
    </location>
</feature>
<dbReference type="InterPro" id="IPR000620">
    <property type="entry name" value="EamA_dom"/>
</dbReference>
<dbReference type="AlphaFoldDB" id="A0A3B0ZCI7"/>
<dbReference type="PANTHER" id="PTHR22911">
    <property type="entry name" value="ACYL-MALONYL CONDENSING ENZYME-RELATED"/>
    <property type="match status" value="1"/>
</dbReference>
<feature type="domain" description="EamA" evidence="2">
    <location>
        <begin position="12"/>
        <end position="140"/>
    </location>
</feature>
<keyword evidence="1" id="KW-0812">Transmembrane</keyword>
<name>A0A3B0ZCI7_9ZZZZ</name>
<feature type="transmembrane region" description="Helical" evidence="1">
    <location>
        <begin position="269"/>
        <end position="286"/>
    </location>
</feature>
<feature type="transmembrane region" description="Helical" evidence="1">
    <location>
        <begin position="124"/>
        <end position="141"/>
    </location>
</feature>
<feature type="transmembrane region" description="Helical" evidence="1">
    <location>
        <begin position="245"/>
        <end position="263"/>
    </location>
</feature>
<feature type="transmembrane region" description="Helical" evidence="1">
    <location>
        <begin position="39"/>
        <end position="58"/>
    </location>
</feature>
<accession>A0A3B0ZCI7</accession>
<dbReference type="Pfam" id="PF00892">
    <property type="entry name" value="EamA"/>
    <property type="match status" value="2"/>
</dbReference>
<proteinExistence type="predicted"/>
<dbReference type="SUPFAM" id="SSF103481">
    <property type="entry name" value="Multidrug resistance efflux transporter EmrE"/>
    <property type="match status" value="2"/>
</dbReference>
<feature type="transmembrane region" description="Helical" evidence="1">
    <location>
        <begin position="153"/>
        <end position="172"/>
    </location>
</feature>
<evidence type="ECO:0000259" key="2">
    <source>
        <dbReference type="Pfam" id="PF00892"/>
    </source>
</evidence>
<gene>
    <name evidence="3" type="ORF">MNBD_GAMMA18-2422</name>
</gene>
<dbReference type="GO" id="GO:0016020">
    <property type="term" value="C:membrane"/>
    <property type="evidence" value="ECO:0007669"/>
    <property type="project" value="InterPro"/>
</dbReference>
<keyword evidence="1" id="KW-0472">Membrane</keyword>
<feature type="transmembrane region" description="Helical" evidence="1">
    <location>
        <begin position="184"/>
        <end position="205"/>
    </location>
</feature>
<reference evidence="3" key="1">
    <citation type="submission" date="2018-06" db="EMBL/GenBank/DDBJ databases">
        <authorList>
            <person name="Zhirakovskaya E."/>
        </authorList>
    </citation>
    <scope>NUCLEOTIDE SEQUENCE</scope>
</reference>
<keyword evidence="1" id="KW-1133">Transmembrane helix</keyword>
<dbReference type="EMBL" id="UOFP01000019">
    <property type="protein sequence ID" value="VAW83969.1"/>
    <property type="molecule type" value="Genomic_DNA"/>
</dbReference>
<evidence type="ECO:0000313" key="3">
    <source>
        <dbReference type="EMBL" id="VAW83969.1"/>
    </source>
</evidence>
<feature type="transmembrane region" description="Helical" evidence="1">
    <location>
        <begin position="211"/>
        <end position="233"/>
    </location>
</feature>